<dbReference type="AlphaFoldDB" id="A0A0N5DC11"/>
<gene>
    <name evidence="1" type="ORF">TCLT_LOCUS10712</name>
</gene>
<organism evidence="3">
    <name type="scientific">Thelazia callipaeda</name>
    <name type="common">Oriental eyeworm</name>
    <name type="synonym">Parasitic nematode</name>
    <dbReference type="NCBI Taxonomy" id="103827"/>
    <lineage>
        <taxon>Eukaryota</taxon>
        <taxon>Metazoa</taxon>
        <taxon>Ecdysozoa</taxon>
        <taxon>Nematoda</taxon>
        <taxon>Chromadorea</taxon>
        <taxon>Rhabditida</taxon>
        <taxon>Spirurina</taxon>
        <taxon>Spiruromorpha</taxon>
        <taxon>Thelazioidea</taxon>
        <taxon>Thelaziidae</taxon>
        <taxon>Thelazia</taxon>
    </lineage>
</organism>
<reference evidence="1 2" key="2">
    <citation type="submission" date="2018-11" db="EMBL/GenBank/DDBJ databases">
        <authorList>
            <consortium name="Pathogen Informatics"/>
        </authorList>
    </citation>
    <scope>NUCLEOTIDE SEQUENCE [LARGE SCALE GENOMIC DNA]</scope>
</reference>
<keyword evidence="2" id="KW-1185">Reference proteome</keyword>
<evidence type="ECO:0000313" key="1">
    <source>
        <dbReference type="EMBL" id="VDN08426.1"/>
    </source>
</evidence>
<protein>
    <submittedName>
        <fullName evidence="1 3">Uncharacterized protein</fullName>
    </submittedName>
</protein>
<proteinExistence type="predicted"/>
<evidence type="ECO:0000313" key="3">
    <source>
        <dbReference type="WBParaSite" id="TCLT_0001073001-mRNA-1"/>
    </source>
</evidence>
<dbReference type="WBParaSite" id="TCLT_0001073001-mRNA-1">
    <property type="protein sequence ID" value="TCLT_0001073001-mRNA-1"/>
    <property type="gene ID" value="TCLT_0001073001"/>
</dbReference>
<name>A0A0N5DC11_THECL</name>
<dbReference type="OrthoDB" id="5846212at2759"/>
<dbReference type="STRING" id="103827.A0A0N5DC11"/>
<evidence type="ECO:0000313" key="2">
    <source>
        <dbReference type="Proteomes" id="UP000276776"/>
    </source>
</evidence>
<reference evidence="3" key="1">
    <citation type="submission" date="2017-02" db="UniProtKB">
        <authorList>
            <consortium name="WormBaseParasite"/>
        </authorList>
    </citation>
    <scope>IDENTIFICATION</scope>
</reference>
<dbReference type="Proteomes" id="UP000276776">
    <property type="component" value="Unassembled WGS sequence"/>
</dbReference>
<accession>A0A0N5DC11</accession>
<sequence length="66" mass="7787">VLKSTNCSDIFEVDISGIVRPLLTVPNRGLIYENPVIVKKRFSNRFSYFNFTFKYVTRLFILVSFY</sequence>
<dbReference type="EMBL" id="UYYF01005289">
    <property type="protein sequence ID" value="VDN08426.1"/>
    <property type="molecule type" value="Genomic_DNA"/>
</dbReference>